<organism evidence="1 2">
    <name type="scientific">Nocardia panacis</name>
    <dbReference type="NCBI Taxonomy" id="2340916"/>
    <lineage>
        <taxon>Bacteria</taxon>
        <taxon>Bacillati</taxon>
        <taxon>Actinomycetota</taxon>
        <taxon>Actinomycetes</taxon>
        <taxon>Mycobacteriales</taxon>
        <taxon>Nocardiaceae</taxon>
        <taxon>Nocardia</taxon>
    </lineage>
</organism>
<dbReference type="RefSeq" id="WP_120043366.1">
    <property type="nucleotide sequence ID" value="NZ_QZFU01000029.1"/>
</dbReference>
<protein>
    <submittedName>
        <fullName evidence="1">Uncharacterized protein</fullName>
    </submittedName>
</protein>
<gene>
    <name evidence="1" type="ORF">D5S18_24225</name>
</gene>
<evidence type="ECO:0000313" key="2">
    <source>
        <dbReference type="Proteomes" id="UP000266677"/>
    </source>
</evidence>
<dbReference type="Proteomes" id="UP000266677">
    <property type="component" value="Unassembled WGS sequence"/>
</dbReference>
<name>A0A3A4K5D2_9NOCA</name>
<evidence type="ECO:0000313" key="1">
    <source>
        <dbReference type="EMBL" id="RJO72265.1"/>
    </source>
</evidence>
<proteinExistence type="predicted"/>
<sequence length="163" mass="19212">MKLDLYDSYEGLDAQLTHTGIVRTIRRKDAQRTLDGLLDRIDHTEHDPHFFWVVDRAMLVGTMLDSRNTPVCAVDVALNLIRHPDPDRNPPQDQMDLIFDSWWDHTPLPSDFPPWCDDIELMHFLKNKDWALNLTDLDVYGHELPPIDVPYRLVYDRRFGRFT</sequence>
<dbReference type="OrthoDB" id="4541669at2"/>
<keyword evidence="2" id="KW-1185">Reference proteome</keyword>
<reference evidence="1 2" key="1">
    <citation type="submission" date="2018-09" db="EMBL/GenBank/DDBJ databases">
        <title>YIM PH21274 draft genome.</title>
        <authorList>
            <person name="Miao C."/>
        </authorList>
    </citation>
    <scope>NUCLEOTIDE SEQUENCE [LARGE SCALE GENOMIC DNA]</scope>
    <source>
        <strain evidence="1 2">YIM PH 21724</strain>
    </source>
</reference>
<accession>A0A3A4K5D2</accession>
<dbReference type="AlphaFoldDB" id="A0A3A4K5D2"/>
<comment type="caution">
    <text evidence="1">The sequence shown here is derived from an EMBL/GenBank/DDBJ whole genome shotgun (WGS) entry which is preliminary data.</text>
</comment>
<dbReference type="EMBL" id="QZFU01000029">
    <property type="protein sequence ID" value="RJO72265.1"/>
    <property type="molecule type" value="Genomic_DNA"/>
</dbReference>